<keyword evidence="3" id="KW-1185">Reference proteome</keyword>
<name>A0A0K1PY65_9BACT</name>
<dbReference type="EMBL" id="CP012333">
    <property type="protein sequence ID" value="AKU98316.1"/>
    <property type="molecule type" value="Genomic_DNA"/>
</dbReference>
<gene>
    <name evidence="2" type="ORF">AKJ09_04980</name>
</gene>
<evidence type="ECO:0000313" key="3">
    <source>
        <dbReference type="Proteomes" id="UP000064967"/>
    </source>
</evidence>
<evidence type="ECO:0000256" key="1">
    <source>
        <dbReference type="SAM" id="MobiDB-lite"/>
    </source>
</evidence>
<feature type="region of interest" description="Disordered" evidence="1">
    <location>
        <begin position="54"/>
        <end position="102"/>
    </location>
</feature>
<reference evidence="2 3" key="1">
    <citation type="submission" date="2015-08" db="EMBL/GenBank/DDBJ databases">
        <authorList>
            <person name="Babu N.S."/>
            <person name="Beckwith C.J."/>
            <person name="Beseler K.G."/>
            <person name="Brison A."/>
            <person name="Carone J.V."/>
            <person name="Caskin T.P."/>
            <person name="Diamond M."/>
            <person name="Durham M.E."/>
            <person name="Foxe J.M."/>
            <person name="Go M."/>
            <person name="Henderson B.A."/>
            <person name="Jones I.B."/>
            <person name="McGettigan J.A."/>
            <person name="Micheletti S.J."/>
            <person name="Nasrallah M.E."/>
            <person name="Ortiz D."/>
            <person name="Piller C.R."/>
            <person name="Privatt S.R."/>
            <person name="Schneider S.L."/>
            <person name="Sharp S."/>
            <person name="Smith T.C."/>
            <person name="Stanton J.D."/>
            <person name="Ullery H.E."/>
            <person name="Wilson R.J."/>
            <person name="Serrano M.G."/>
            <person name="Buck G."/>
            <person name="Lee V."/>
            <person name="Wang Y."/>
            <person name="Carvalho R."/>
            <person name="Voegtly L."/>
            <person name="Shi R."/>
            <person name="Duckworth R."/>
            <person name="Johnson A."/>
            <person name="Loviza R."/>
            <person name="Walstead R."/>
            <person name="Shah Z."/>
            <person name="Kiflezghi M."/>
            <person name="Wade K."/>
            <person name="Ball S.L."/>
            <person name="Bradley K.W."/>
            <person name="Asai D.J."/>
            <person name="Bowman C.A."/>
            <person name="Russell D.A."/>
            <person name="Pope W.H."/>
            <person name="Jacobs-Sera D."/>
            <person name="Hendrix R.W."/>
            <person name="Hatfull G.F."/>
        </authorList>
    </citation>
    <scope>NUCLEOTIDE SEQUENCE [LARGE SCALE GENOMIC DNA]</scope>
    <source>
        <strain evidence="2 3">DSM 27648</strain>
    </source>
</reference>
<sequence>MNGIGATAGIRRNHGDLRAAESCGYTRFMQLHDVSNEELLAVLKAFVSSISARGASLQRGRGASPSHGGASRSTLARASRRNRLGTNLPLEPRAPARRSYRRHCRKFETSGTAAAATGANCIARRGS</sequence>
<dbReference type="STRING" id="1391654.AKJ09_04980"/>
<dbReference type="Proteomes" id="UP000064967">
    <property type="component" value="Chromosome"/>
</dbReference>
<protein>
    <submittedName>
        <fullName evidence="2">Uncharacterized protein</fullName>
    </submittedName>
</protein>
<dbReference type="AlphaFoldDB" id="A0A0K1PY65"/>
<evidence type="ECO:0000313" key="2">
    <source>
        <dbReference type="EMBL" id="AKU98316.1"/>
    </source>
</evidence>
<organism evidence="2 3">
    <name type="scientific">Labilithrix luteola</name>
    <dbReference type="NCBI Taxonomy" id="1391654"/>
    <lineage>
        <taxon>Bacteria</taxon>
        <taxon>Pseudomonadati</taxon>
        <taxon>Myxococcota</taxon>
        <taxon>Polyangia</taxon>
        <taxon>Polyangiales</taxon>
        <taxon>Labilitrichaceae</taxon>
        <taxon>Labilithrix</taxon>
    </lineage>
</organism>
<proteinExistence type="predicted"/>
<dbReference type="KEGG" id="llu:AKJ09_04980"/>
<accession>A0A0K1PY65</accession>